<reference evidence="1 2" key="1">
    <citation type="submission" date="2017-01" db="EMBL/GenBank/DDBJ databases">
        <authorList>
            <person name="Mah S.A."/>
            <person name="Swanson W.J."/>
            <person name="Moy G.W."/>
            <person name="Vacquier V.D."/>
        </authorList>
    </citation>
    <scope>NUCLEOTIDE SEQUENCE [LARGE SCALE GENOMIC DNA]</scope>
    <source>
        <strain evidence="1 2">DSM 18014</strain>
    </source>
</reference>
<dbReference type="EMBL" id="FTOV01000003">
    <property type="protein sequence ID" value="SIS86124.1"/>
    <property type="molecule type" value="Genomic_DNA"/>
</dbReference>
<accession>A0A1N7MIW6</accession>
<dbReference type="AlphaFoldDB" id="A0A1N7MIW6"/>
<dbReference type="OrthoDB" id="6315383at2"/>
<dbReference type="Proteomes" id="UP000185781">
    <property type="component" value="Unassembled WGS sequence"/>
</dbReference>
<evidence type="ECO:0000313" key="1">
    <source>
        <dbReference type="EMBL" id="SIS86124.1"/>
    </source>
</evidence>
<name>A0A1N7MIW6_9FLAO</name>
<dbReference type="RefSeq" id="WP_076391419.1">
    <property type="nucleotide sequence ID" value="NZ_FTOV01000003.1"/>
</dbReference>
<dbReference type="STRING" id="373672.SAMN05421785_103265"/>
<protein>
    <submittedName>
        <fullName evidence="1">Uncharacterized protein</fullName>
    </submittedName>
</protein>
<organism evidence="1 2">
    <name type="scientific">Chryseobacterium gambrini</name>
    <dbReference type="NCBI Taxonomy" id="373672"/>
    <lineage>
        <taxon>Bacteria</taxon>
        <taxon>Pseudomonadati</taxon>
        <taxon>Bacteroidota</taxon>
        <taxon>Flavobacteriia</taxon>
        <taxon>Flavobacteriales</taxon>
        <taxon>Weeksellaceae</taxon>
        <taxon>Chryseobacterium group</taxon>
        <taxon>Chryseobacterium</taxon>
    </lineage>
</organism>
<sequence length="577" mass="63431">MKFREIIVKSINIAEGNYTNNQDEIKSFEPLEIYLVPRKEGSHERFVTDNNGIISKQSADSSDTFDNITNRGNSTTKNEIVLASAKGRSAALGFNEKTSGYYFGDMNPEHTGSNNLGFGINTLKKLSSGSYNTSVGCYSLSEVSEGSNNTTLGYATAYQLNRSSTNVFIGHYTGFNLRSEILESDLANISPAAAAYMKEQVALSGYNGTSFNSSLNTYVGGVINSNGSTPVRAAMSTIIGASTLNNTLYRNFNNIVIGAGNYMRTANSAMNNSIIIGNCINLPNQVDALVIGSNKSRRINSSEAIIYGELPNNRLSINAPLTIPSQYMPNAQGSSEFSKNIVAKPDGTFGWENKTEYIPFTGADSTKPVTGDIFIKDSSNYTQLTSQYIFSADNSDTGSLLGSDGIKFIEIGSDVASISKSGIVTQGESFTITCNKPKSRGLTGYYDYTDNIDELDYVQKKYIDKKSSYSKTEIKTNGKWINGKTIYTKTVFYDEIPQNGIIEIYKDFENIETIISNQMFTEWWANEIAFAGNQWNGELFISINQMLVKILNVKIPNSDYSKIDSFTLTLEYTKLTD</sequence>
<proteinExistence type="predicted"/>
<gene>
    <name evidence="1" type="ORF">SAMN05421785_103265</name>
</gene>
<evidence type="ECO:0000313" key="2">
    <source>
        <dbReference type="Proteomes" id="UP000185781"/>
    </source>
</evidence>